<dbReference type="GO" id="GO:0016887">
    <property type="term" value="F:ATP hydrolysis activity"/>
    <property type="evidence" value="ECO:0007669"/>
    <property type="project" value="InterPro"/>
</dbReference>
<keyword evidence="2 9" id="KW-0150">Chloroplast</keyword>
<dbReference type="SUPFAM" id="SSF52540">
    <property type="entry name" value="P-loop containing nucleoside triphosphate hydrolases"/>
    <property type="match status" value="1"/>
</dbReference>
<comment type="similarity">
    <text evidence="6">Belongs to the AAA ATPase family. Highly divergent.</text>
</comment>
<proteinExistence type="inferred from homology"/>
<dbReference type="Gene3D" id="1.10.8.60">
    <property type="match status" value="1"/>
</dbReference>
<keyword evidence="5" id="KW-0067">ATP-binding</keyword>
<dbReference type="EMBL" id="KU892652">
    <property type="protein sequence ID" value="AOV83608.1"/>
    <property type="molecule type" value="Genomic_DNA"/>
</dbReference>
<sequence>MQFEKNLKLLVSSRHLFIYIISNEEERFEYILHKIATSMYISKIYCWNFIDGYQNDPNHLGYARKNPLAALELIDTIDSITPKIFLLKDFNLFINDISIIRKMKNLFNKFKNSNLHIMILASEVNIPVPLKDIITILDFPLPSVSEIMIELKRLFAILNINSYENIENLALAYRGMSIDFIRKSITKFVSMKITLSQIFSLIADEKKQFIQQKNILDFYPVNNSLEDIGGLFFLKQWLQKRSNIFSSQAKSYGLPVPRGVLLVGIQGTGKSLSAKVIAKQWKLPLFRLDIGKIFGGIVGESENNMRSMIKWVENLAPCVLWIDEIDKAFSRLNHNTDSGTSNRVLSTLLIWLSEKNANVFVVATANDALCLPSELLRKGRFDEIFFLDLPNLIERYKIFQIHLRKIRPLTWKRYNIDYLSELTENFSGAEIKQSIIEAMHNAFYEKRDFNNEDIVYAISELIPLAFTDQATVLSMQQWAKLGKVRLASK</sequence>
<dbReference type="InterPro" id="IPR027417">
    <property type="entry name" value="P-loop_NTPase"/>
</dbReference>
<evidence type="ECO:0000256" key="2">
    <source>
        <dbReference type="ARBA" id="ARBA00022528"/>
    </source>
</evidence>
<evidence type="ECO:0000256" key="5">
    <source>
        <dbReference type="ARBA" id="ARBA00022840"/>
    </source>
</evidence>
<dbReference type="InterPro" id="IPR003593">
    <property type="entry name" value="AAA+_ATPase"/>
</dbReference>
<dbReference type="GO" id="GO:0005524">
    <property type="term" value="F:ATP binding"/>
    <property type="evidence" value="ECO:0007669"/>
    <property type="project" value="UniProtKB-KW"/>
</dbReference>
<comment type="subcellular location">
    <subcellularLocation>
        <location evidence="1">Plastid</location>
        <location evidence="1">Chloroplast</location>
    </subcellularLocation>
</comment>
<evidence type="ECO:0000256" key="4">
    <source>
        <dbReference type="ARBA" id="ARBA00022741"/>
    </source>
</evidence>
<gene>
    <name evidence="9" type="primary">ycf46</name>
    <name evidence="9" type="ORF">mogbl001</name>
</gene>
<dbReference type="Gene3D" id="3.40.50.300">
    <property type="entry name" value="P-loop containing nucleotide triphosphate hydrolases"/>
    <property type="match status" value="1"/>
</dbReference>
<dbReference type="SMART" id="SM00382">
    <property type="entry name" value="AAA"/>
    <property type="match status" value="1"/>
</dbReference>
<dbReference type="GO" id="GO:0009507">
    <property type="term" value="C:chloroplast"/>
    <property type="evidence" value="ECO:0007669"/>
    <property type="project" value="UniProtKB-SubCell"/>
</dbReference>
<protein>
    <recommendedName>
        <fullName evidence="7">Uncharacterized AAA domain-containing protein ycf46</fullName>
    </recommendedName>
</protein>
<organism evidence="9">
    <name type="scientific">Kappaphycus alvarezii</name>
    <dbReference type="NCBI Taxonomy" id="38544"/>
    <lineage>
        <taxon>Eukaryota</taxon>
        <taxon>Rhodophyta</taxon>
        <taxon>Florideophyceae</taxon>
        <taxon>Rhodymeniophycidae</taxon>
        <taxon>Gigartinales</taxon>
        <taxon>Solieriaceae</taxon>
        <taxon>Kappaphycus</taxon>
    </lineage>
</organism>
<evidence type="ECO:0000259" key="8">
    <source>
        <dbReference type="SMART" id="SM00382"/>
    </source>
</evidence>
<evidence type="ECO:0000313" key="9">
    <source>
        <dbReference type="EMBL" id="AOV83608.1"/>
    </source>
</evidence>
<reference evidence="9" key="1">
    <citation type="submission" date="2016-03" db="EMBL/GenBank/DDBJ databases">
        <title>Complete plastid genome of Kappaphycus alvarezii.</title>
        <authorList>
            <person name="Zhang L."/>
            <person name="Liu T."/>
            <person name="Liu N."/>
        </authorList>
    </citation>
    <scope>NUCLEOTIDE SEQUENCE</scope>
</reference>
<keyword evidence="4" id="KW-0547">Nucleotide-binding</keyword>
<keyword evidence="3 9" id="KW-0934">Plastid</keyword>
<evidence type="ECO:0000256" key="7">
    <source>
        <dbReference type="ARBA" id="ARBA00040480"/>
    </source>
</evidence>
<feature type="domain" description="AAA+ ATPase" evidence="8">
    <location>
        <begin position="256"/>
        <end position="391"/>
    </location>
</feature>
<accession>A0A2H4FR45</accession>
<evidence type="ECO:0000256" key="3">
    <source>
        <dbReference type="ARBA" id="ARBA00022640"/>
    </source>
</evidence>
<name>A0A2H4FR45_9FLOR</name>
<geneLocation type="chloroplast" evidence="9"/>
<dbReference type="InterPro" id="IPR052381">
    <property type="entry name" value="AAA_domain_protein"/>
</dbReference>
<dbReference type="InterPro" id="IPR003959">
    <property type="entry name" value="ATPase_AAA_core"/>
</dbReference>
<dbReference type="Pfam" id="PF00004">
    <property type="entry name" value="AAA"/>
    <property type="match status" value="1"/>
</dbReference>
<dbReference type="SMR" id="A0A2H4FR45"/>
<dbReference type="PANTHER" id="PTHR42960">
    <property type="entry name" value="YCF46 PROTEIN"/>
    <property type="match status" value="1"/>
</dbReference>
<dbReference type="AlphaFoldDB" id="A0A2H4FR45"/>
<dbReference type="CDD" id="cd19507">
    <property type="entry name" value="RecA-like_Ycf46-like"/>
    <property type="match status" value="1"/>
</dbReference>
<evidence type="ECO:0000256" key="1">
    <source>
        <dbReference type="ARBA" id="ARBA00004229"/>
    </source>
</evidence>
<evidence type="ECO:0000256" key="6">
    <source>
        <dbReference type="ARBA" id="ARBA00038088"/>
    </source>
</evidence>
<dbReference type="PANTHER" id="PTHR42960:SF1">
    <property type="entry name" value="YCF46 PROTEIN"/>
    <property type="match status" value="1"/>
</dbReference>